<evidence type="ECO:0000256" key="1">
    <source>
        <dbReference type="ARBA" id="ARBA00004123"/>
    </source>
</evidence>
<feature type="compositionally biased region" description="Low complexity" evidence="4">
    <location>
        <begin position="337"/>
        <end position="407"/>
    </location>
</feature>
<dbReference type="InterPro" id="IPR022750">
    <property type="entry name" value="IRF-2BP1_2-like_Znf"/>
</dbReference>
<feature type="compositionally biased region" description="Gly residues" evidence="4">
    <location>
        <begin position="408"/>
        <end position="421"/>
    </location>
</feature>
<dbReference type="PANTHER" id="PTHR10816">
    <property type="entry name" value="MYELIN TRANSCRIPTION FACTOR 1-RELATED"/>
    <property type="match status" value="1"/>
</dbReference>
<keyword evidence="3" id="KW-0539">Nucleus</keyword>
<dbReference type="Pfam" id="PF11261">
    <property type="entry name" value="IRF-2BP1_2"/>
    <property type="match status" value="1"/>
</dbReference>
<evidence type="ECO:0000313" key="8">
    <source>
        <dbReference type="Proteomes" id="UP000410492"/>
    </source>
</evidence>
<feature type="region of interest" description="Disordered" evidence="4">
    <location>
        <begin position="265"/>
        <end position="429"/>
    </location>
</feature>
<dbReference type="InterPro" id="IPR057414">
    <property type="entry name" value="Zf-C3HC4_IRF-2BP1_2"/>
</dbReference>
<evidence type="ECO:0000256" key="4">
    <source>
        <dbReference type="SAM" id="MobiDB-lite"/>
    </source>
</evidence>
<dbReference type="InterPro" id="IPR044882">
    <property type="entry name" value="I2BP1/2_C3HC4-RING_sf"/>
</dbReference>
<dbReference type="SUPFAM" id="SSF57850">
    <property type="entry name" value="RING/U-box"/>
    <property type="match status" value="1"/>
</dbReference>
<dbReference type="CDD" id="cd16511">
    <property type="entry name" value="vRING-HC_IRF2BP1-like"/>
    <property type="match status" value="1"/>
</dbReference>
<evidence type="ECO:0000259" key="5">
    <source>
        <dbReference type="Pfam" id="PF11261"/>
    </source>
</evidence>
<dbReference type="FunFam" id="1.10.10.1580:FF:000001">
    <property type="entry name" value="interferon regulatory factor 2-binding protein 2"/>
    <property type="match status" value="1"/>
</dbReference>
<feature type="domain" description="Interferon regulatory factor 2-binding protein 1/2-like zinc finger" evidence="5">
    <location>
        <begin position="13"/>
        <end position="64"/>
    </location>
</feature>
<accession>A0A653D9L3</accession>
<feature type="compositionally biased region" description="Gly residues" evidence="4">
    <location>
        <begin position="297"/>
        <end position="317"/>
    </location>
</feature>
<organism evidence="7 8">
    <name type="scientific">Callosobruchus maculatus</name>
    <name type="common">Southern cowpea weevil</name>
    <name type="synonym">Pulse bruchid</name>
    <dbReference type="NCBI Taxonomy" id="64391"/>
    <lineage>
        <taxon>Eukaryota</taxon>
        <taxon>Metazoa</taxon>
        <taxon>Ecdysozoa</taxon>
        <taxon>Arthropoda</taxon>
        <taxon>Hexapoda</taxon>
        <taxon>Insecta</taxon>
        <taxon>Pterygota</taxon>
        <taxon>Neoptera</taxon>
        <taxon>Endopterygota</taxon>
        <taxon>Coleoptera</taxon>
        <taxon>Polyphaga</taxon>
        <taxon>Cucujiformia</taxon>
        <taxon>Chrysomeloidea</taxon>
        <taxon>Chrysomelidae</taxon>
        <taxon>Bruchinae</taxon>
        <taxon>Bruchini</taxon>
        <taxon>Callosobruchus</taxon>
    </lineage>
</organism>
<comment type="similarity">
    <text evidence="2">Belongs to the IRF2BP family.</text>
</comment>
<feature type="compositionally biased region" description="Polar residues" evidence="4">
    <location>
        <begin position="168"/>
        <end position="179"/>
    </location>
</feature>
<feature type="domain" description="Interferon regulatory factor 2-binding protein 1/2-like C3HC4 zinc finger" evidence="6">
    <location>
        <begin position="442"/>
        <end position="513"/>
    </location>
</feature>
<feature type="compositionally biased region" description="Low complexity" evidence="4">
    <location>
        <begin position="267"/>
        <end position="280"/>
    </location>
</feature>
<evidence type="ECO:0000256" key="2">
    <source>
        <dbReference type="ARBA" id="ARBA00010802"/>
    </source>
</evidence>
<dbReference type="GO" id="GO:0005634">
    <property type="term" value="C:nucleus"/>
    <property type="evidence" value="ECO:0007669"/>
    <property type="project" value="UniProtKB-SubCell"/>
</dbReference>
<reference evidence="7 8" key="1">
    <citation type="submission" date="2019-01" db="EMBL/GenBank/DDBJ databases">
        <authorList>
            <person name="Sayadi A."/>
        </authorList>
    </citation>
    <scope>NUCLEOTIDE SEQUENCE [LARGE SCALE GENOMIC DNA]</scope>
</reference>
<dbReference type="PANTHER" id="PTHR10816:SF19">
    <property type="entry name" value="PROTEIN INTERACTING WITH TTK69 AND SIN3A, ISOFORM D"/>
    <property type="match status" value="1"/>
</dbReference>
<name>A0A653D9L3_CALMS</name>
<dbReference type="Proteomes" id="UP000410492">
    <property type="component" value="Unassembled WGS sequence"/>
</dbReference>
<dbReference type="GO" id="GO:0006357">
    <property type="term" value="P:regulation of transcription by RNA polymerase II"/>
    <property type="evidence" value="ECO:0007669"/>
    <property type="project" value="TreeGrafter"/>
</dbReference>
<evidence type="ECO:0000256" key="3">
    <source>
        <dbReference type="ARBA" id="ARBA00023242"/>
    </source>
</evidence>
<evidence type="ECO:0000259" key="6">
    <source>
        <dbReference type="Pfam" id="PF25454"/>
    </source>
</evidence>
<feature type="region of interest" description="Disordered" evidence="4">
    <location>
        <begin position="65"/>
        <end position="105"/>
    </location>
</feature>
<keyword evidence="8" id="KW-1185">Reference proteome</keyword>
<evidence type="ECO:0000313" key="7">
    <source>
        <dbReference type="EMBL" id="VEN56855.1"/>
    </source>
</evidence>
<feature type="region of interest" description="Disordered" evidence="4">
    <location>
        <begin position="156"/>
        <end position="227"/>
    </location>
</feature>
<proteinExistence type="inferred from homology"/>
<protein>
    <submittedName>
        <fullName evidence="7">Uncharacterized protein</fullName>
    </submittedName>
</protein>
<dbReference type="Pfam" id="PF25454">
    <property type="entry name" value="zf-C3HC4_IRF-2BP1_2"/>
    <property type="match status" value="1"/>
</dbReference>
<dbReference type="GO" id="GO:0003714">
    <property type="term" value="F:transcription corepressor activity"/>
    <property type="evidence" value="ECO:0007669"/>
    <property type="project" value="TreeGrafter"/>
</dbReference>
<dbReference type="AlphaFoldDB" id="A0A653D9L3"/>
<gene>
    <name evidence="7" type="ORF">CALMAC_LOCUS15641</name>
</gene>
<sequence>MVKMSVMQIQQAKRQQCYLCDLPRMPWAMVHDFSEAVCRGCVNYEGADRIEIVLETARQMKRAHGFQEQRAAAKSHRTTSSHEHQNGGEVVATSSRQPHASAAYGLHHSSRSNMMAEYQATGPPPPRSRPQLEPAGEHDTLVARSTVRLPPHMAAHHPMQTAHHHSSNGRPTAMPQQSIKRGLSASEDDDHHGHHLTNGGEVSTAKRMMSVEEHPSSVRPPLTRGDSLPAVSLAQPFVISSERSFKQEKHPIRTASFDTATAFKTNAPSSVSGSVATSGSPLGGAGRTSSPPDVVSAGGGAAAGQPTGAGGGGGGGQSPMAALMSVADQLPPGSPRSAQGSPPAGAVAGANVVGQGAVQQQAQGQQRSASRGSQHSPNSTGSSSGRRSSGSRHVSSTTVTTSSEAGLPSGGGDALPGGGANAGPDTPQSAAQAAAAAAAATLKCTLCQERLEDTHFVQCPSVPHHKFCFPCSRESIKRQGAGSEVYCPSGEKCPLANSNVPWAFMQGEIATILGEDYKVKKERES</sequence>
<dbReference type="OrthoDB" id="10065080at2759"/>
<dbReference type="EMBL" id="CAACVG010010860">
    <property type="protein sequence ID" value="VEN56855.1"/>
    <property type="molecule type" value="Genomic_DNA"/>
</dbReference>
<comment type="subcellular location">
    <subcellularLocation>
        <location evidence="1">Nucleus</location>
    </subcellularLocation>
</comment>
<dbReference type="Gene3D" id="1.10.10.1580">
    <property type="entry name" value="Interferon regulatory factor 2-binding protein"/>
    <property type="match status" value="1"/>
</dbReference>